<feature type="active site" description="Proton acceptor" evidence="7">
    <location>
        <position position="41"/>
    </location>
</feature>
<dbReference type="PROSITE" id="PS51175">
    <property type="entry name" value="CBM6"/>
    <property type="match status" value="1"/>
</dbReference>
<dbReference type="GO" id="GO:0030246">
    <property type="term" value="F:carbohydrate binding"/>
    <property type="evidence" value="ECO:0007669"/>
    <property type="project" value="InterPro"/>
</dbReference>
<dbReference type="InterPro" id="IPR006710">
    <property type="entry name" value="Glyco_hydro_43"/>
</dbReference>
<dbReference type="SUPFAM" id="SSF75005">
    <property type="entry name" value="Arabinanase/levansucrase/invertase"/>
    <property type="match status" value="1"/>
</dbReference>
<keyword evidence="3 11" id="KW-0732">Signal</keyword>
<keyword evidence="2" id="KW-0624">Polysaccharide degradation</keyword>
<feature type="transmembrane region" description="Helical" evidence="10">
    <location>
        <begin position="481"/>
        <end position="503"/>
    </location>
</feature>
<evidence type="ECO:0000256" key="10">
    <source>
        <dbReference type="SAM" id="Phobius"/>
    </source>
</evidence>
<feature type="signal peptide" evidence="11">
    <location>
        <begin position="1"/>
        <end position="24"/>
    </location>
</feature>
<evidence type="ECO:0000256" key="3">
    <source>
        <dbReference type="ARBA" id="ARBA00022729"/>
    </source>
</evidence>
<evidence type="ECO:0000313" key="13">
    <source>
        <dbReference type="EMBL" id="HIT58990.1"/>
    </source>
</evidence>
<sequence length="510" mass="55343">MKNFCKKAISTLSATLLFAQPVAAADSYSTNPIVRDIYTADPAPMVVGDTLYVYTSHDEDELIDGFYTMFEWCCYSTKDMVNWTDHGVVFSLEDIEWAEDRAWAPQAVERNGKYYLYCPVHKKNGGMAIAVGVSDSPTGPFVDIGEPLIDEGDWNDIDPTVFIDDDGQAYLYFGNPELRYVLLNEDMVSYDKEVGIVKVPMTEESFGKGGHATGTTYAEGPWFYKRGDLYYMVYAAFAEGAGSEHIAYSTSTSPTGPWEYRGVVMTEEGGTYTNHPGIVDFKDHSYLFYHTAQLPGGGLFNRSVCVAEFEYNEDGSIDPIPKCDGVKAIATFNPFGKIPATTCAYIEGISKQVKEDGGLELVKLSKGDYIRIGNVNFASGADEFTANVASEAGGSIEIRLDSVDGKLVGTLEVPAGNVDAPTYETLSTAISGASGVHDVYFVFTGDSPRNLMKMDWWEFSGPGSSDQTTGTVAAPASKNSVWIVAAAAAAVVAVVAVIAVIFAKKKKKNK</sequence>
<dbReference type="InterPro" id="IPR006584">
    <property type="entry name" value="Cellulose-bd_IV"/>
</dbReference>
<dbReference type="InterPro" id="IPR008979">
    <property type="entry name" value="Galactose-bd-like_sf"/>
</dbReference>
<evidence type="ECO:0000256" key="6">
    <source>
        <dbReference type="ARBA" id="ARBA00023295"/>
    </source>
</evidence>
<feature type="domain" description="CBM6" evidence="12">
    <location>
        <begin position="336"/>
        <end position="460"/>
    </location>
</feature>
<protein>
    <submittedName>
        <fullName evidence="13">Family 43 glycosylhydrolase</fullName>
    </submittedName>
</protein>
<dbReference type="Gene3D" id="2.115.10.20">
    <property type="entry name" value="Glycosyl hydrolase domain, family 43"/>
    <property type="match status" value="1"/>
</dbReference>
<dbReference type="InterPro" id="IPR052176">
    <property type="entry name" value="Glycosyl_Hydrlase_43_Enz"/>
</dbReference>
<dbReference type="Pfam" id="PF03422">
    <property type="entry name" value="CBM_6"/>
    <property type="match status" value="1"/>
</dbReference>
<dbReference type="Proteomes" id="UP000824136">
    <property type="component" value="Unassembled WGS sequence"/>
</dbReference>
<comment type="similarity">
    <text evidence="1 9">Belongs to the glycosyl hydrolase 43 family.</text>
</comment>
<keyword evidence="4 9" id="KW-0378">Hydrolase</keyword>
<dbReference type="Gene3D" id="2.60.120.260">
    <property type="entry name" value="Galactose-binding domain-like"/>
    <property type="match status" value="1"/>
</dbReference>
<dbReference type="CDD" id="cd04084">
    <property type="entry name" value="CBM6_xylanase-like"/>
    <property type="match status" value="1"/>
</dbReference>
<dbReference type="InterPro" id="IPR005084">
    <property type="entry name" value="CBM6"/>
</dbReference>
<evidence type="ECO:0000256" key="1">
    <source>
        <dbReference type="ARBA" id="ARBA00009865"/>
    </source>
</evidence>
<accession>A0A9D1GV20</accession>
<feature type="chain" id="PRO_5038723307" evidence="11">
    <location>
        <begin position="25"/>
        <end position="510"/>
    </location>
</feature>
<keyword evidence="10" id="KW-0472">Membrane</keyword>
<dbReference type="AlphaFoldDB" id="A0A9D1GV20"/>
<evidence type="ECO:0000313" key="14">
    <source>
        <dbReference type="Proteomes" id="UP000824136"/>
    </source>
</evidence>
<name>A0A9D1GV20_9FIRM</name>
<comment type="caution">
    <text evidence="13">The sequence shown here is derived from an EMBL/GenBank/DDBJ whole genome shotgun (WGS) entry which is preliminary data.</text>
</comment>
<evidence type="ECO:0000256" key="4">
    <source>
        <dbReference type="ARBA" id="ARBA00022801"/>
    </source>
</evidence>
<dbReference type="CDD" id="cd18618">
    <property type="entry name" value="GH43_Xsa43E-like"/>
    <property type="match status" value="1"/>
</dbReference>
<proteinExistence type="inferred from homology"/>
<keyword evidence="6 9" id="KW-0326">Glycosidase</keyword>
<dbReference type="SUPFAM" id="SSF49785">
    <property type="entry name" value="Galactose-binding domain-like"/>
    <property type="match status" value="1"/>
</dbReference>
<feature type="site" description="Important for catalytic activity, responsible for pKa modulation of the active site Glu and correct orientation of both the proton donor and substrate" evidence="8">
    <location>
        <position position="158"/>
    </location>
</feature>
<dbReference type="InterPro" id="IPR023296">
    <property type="entry name" value="Glyco_hydro_beta-prop_sf"/>
</dbReference>
<dbReference type="Pfam" id="PF04616">
    <property type="entry name" value="Glyco_hydro_43"/>
    <property type="match status" value="1"/>
</dbReference>
<feature type="active site" description="Proton donor" evidence="7">
    <location>
        <position position="219"/>
    </location>
</feature>
<dbReference type="GO" id="GO:0045493">
    <property type="term" value="P:xylan catabolic process"/>
    <property type="evidence" value="ECO:0007669"/>
    <property type="project" value="UniProtKB-KW"/>
</dbReference>
<evidence type="ECO:0000256" key="8">
    <source>
        <dbReference type="PIRSR" id="PIRSR606710-2"/>
    </source>
</evidence>
<evidence type="ECO:0000256" key="7">
    <source>
        <dbReference type="PIRSR" id="PIRSR606710-1"/>
    </source>
</evidence>
<dbReference type="GO" id="GO:0004553">
    <property type="term" value="F:hydrolase activity, hydrolyzing O-glycosyl compounds"/>
    <property type="evidence" value="ECO:0007669"/>
    <property type="project" value="InterPro"/>
</dbReference>
<reference evidence="13" key="2">
    <citation type="journal article" date="2021" name="PeerJ">
        <title>Extensive microbial diversity within the chicken gut microbiome revealed by metagenomics and culture.</title>
        <authorList>
            <person name="Gilroy R."/>
            <person name="Ravi A."/>
            <person name="Getino M."/>
            <person name="Pursley I."/>
            <person name="Horton D.L."/>
            <person name="Alikhan N.F."/>
            <person name="Baker D."/>
            <person name="Gharbi K."/>
            <person name="Hall N."/>
            <person name="Watson M."/>
            <person name="Adriaenssens E.M."/>
            <person name="Foster-Nyarko E."/>
            <person name="Jarju S."/>
            <person name="Secka A."/>
            <person name="Antonio M."/>
            <person name="Oren A."/>
            <person name="Chaudhuri R.R."/>
            <person name="La Ragione R."/>
            <person name="Hildebrand F."/>
            <person name="Pallen M.J."/>
        </authorList>
    </citation>
    <scope>NUCLEOTIDE SEQUENCE</scope>
    <source>
        <strain evidence="13">CHK33-4379</strain>
    </source>
</reference>
<keyword evidence="5" id="KW-0119">Carbohydrate metabolism</keyword>
<reference evidence="13" key="1">
    <citation type="submission" date="2020-10" db="EMBL/GenBank/DDBJ databases">
        <authorList>
            <person name="Gilroy R."/>
        </authorList>
    </citation>
    <scope>NUCLEOTIDE SEQUENCE</scope>
    <source>
        <strain evidence="13">CHK33-4379</strain>
    </source>
</reference>
<dbReference type="PANTHER" id="PTHR43772:SF2">
    <property type="entry name" value="PUTATIVE (AFU_ORTHOLOGUE AFUA_2G04480)-RELATED"/>
    <property type="match status" value="1"/>
</dbReference>
<keyword evidence="10" id="KW-0812">Transmembrane</keyword>
<keyword evidence="10" id="KW-1133">Transmembrane helix</keyword>
<evidence type="ECO:0000256" key="5">
    <source>
        <dbReference type="ARBA" id="ARBA00023277"/>
    </source>
</evidence>
<dbReference type="PANTHER" id="PTHR43772">
    <property type="entry name" value="ENDO-1,4-BETA-XYLANASE"/>
    <property type="match status" value="1"/>
</dbReference>
<gene>
    <name evidence="13" type="ORF">IAC39_04690</name>
</gene>
<evidence type="ECO:0000256" key="11">
    <source>
        <dbReference type="SAM" id="SignalP"/>
    </source>
</evidence>
<evidence type="ECO:0000256" key="2">
    <source>
        <dbReference type="ARBA" id="ARBA00022651"/>
    </source>
</evidence>
<evidence type="ECO:0000259" key="12">
    <source>
        <dbReference type="PROSITE" id="PS51175"/>
    </source>
</evidence>
<organism evidence="13 14">
    <name type="scientific">Candidatus Faeciplasma pullistercoris</name>
    <dbReference type="NCBI Taxonomy" id="2840800"/>
    <lineage>
        <taxon>Bacteria</taxon>
        <taxon>Bacillati</taxon>
        <taxon>Bacillota</taxon>
        <taxon>Clostridia</taxon>
        <taxon>Eubacteriales</taxon>
        <taxon>Oscillospiraceae</taxon>
        <taxon>Oscillospiraceae incertae sedis</taxon>
        <taxon>Candidatus Faeciplasma</taxon>
    </lineage>
</organism>
<dbReference type="SMART" id="SM00606">
    <property type="entry name" value="CBD_IV"/>
    <property type="match status" value="1"/>
</dbReference>
<keyword evidence="2" id="KW-0858">Xylan degradation</keyword>
<dbReference type="EMBL" id="DVLL01000017">
    <property type="protein sequence ID" value="HIT58990.1"/>
    <property type="molecule type" value="Genomic_DNA"/>
</dbReference>
<evidence type="ECO:0000256" key="9">
    <source>
        <dbReference type="RuleBase" id="RU361187"/>
    </source>
</evidence>